<reference evidence="4" key="1">
    <citation type="submission" date="2025-08" db="UniProtKB">
        <authorList>
            <consortium name="RefSeq"/>
        </authorList>
    </citation>
    <scope>IDENTIFICATION</scope>
</reference>
<dbReference type="GeneID" id="100903467"/>
<evidence type="ECO:0000256" key="2">
    <source>
        <dbReference type="SAM" id="SignalP"/>
    </source>
</evidence>
<evidence type="ECO:0000313" key="3">
    <source>
        <dbReference type="Proteomes" id="UP000694867"/>
    </source>
</evidence>
<feature type="chain" id="PRO_5042553628" evidence="2">
    <location>
        <begin position="22"/>
        <end position="118"/>
    </location>
</feature>
<name>A0AAJ6VY55_9ACAR</name>
<proteinExistence type="predicted"/>
<accession>A0AAJ6VY55</accession>
<feature type="compositionally biased region" description="Basic and acidic residues" evidence="1">
    <location>
        <begin position="29"/>
        <end position="38"/>
    </location>
</feature>
<dbReference type="Proteomes" id="UP000694867">
    <property type="component" value="Unplaced"/>
</dbReference>
<keyword evidence="3" id="KW-1185">Reference proteome</keyword>
<keyword evidence="2" id="KW-0732">Signal</keyword>
<feature type="signal peptide" evidence="2">
    <location>
        <begin position="1"/>
        <end position="21"/>
    </location>
</feature>
<evidence type="ECO:0000256" key="1">
    <source>
        <dbReference type="SAM" id="MobiDB-lite"/>
    </source>
</evidence>
<dbReference type="RefSeq" id="XP_003744756.1">
    <property type="nucleotide sequence ID" value="XM_003744708.1"/>
</dbReference>
<dbReference type="KEGG" id="goe:100903467"/>
<gene>
    <name evidence="4" type="primary">LOC100903467</name>
</gene>
<protein>
    <submittedName>
        <fullName evidence="4">Forkhead box protein B2</fullName>
    </submittedName>
</protein>
<dbReference type="AlphaFoldDB" id="A0AAJ6VY55"/>
<feature type="region of interest" description="Disordered" evidence="1">
    <location>
        <begin position="29"/>
        <end position="85"/>
    </location>
</feature>
<feature type="compositionally biased region" description="Basic residues" evidence="1">
    <location>
        <begin position="40"/>
        <end position="50"/>
    </location>
</feature>
<sequence length="118" mass="13644">MASRRLFLSIIGLISLSRVHCLDTEPEGDGFHETEVQGRHIPKQHHHSVHYRPTPAPPYIPVDPFQYTPTPSPPRYPYEPAETPRVKVEEVQPIARPVERKRQYYAQECGCVPFKYVP</sequence>
<organism evidence="3 4">
    <name type="scientific">Galendromus occidentalis</name>
    <name type="common">western predatory mite</name>
    <dbReference type="NCBI Taxonomy" id="34638"/>
    <lineage>
        <taxon>Eukaryota</taxon>
        <taxon>Metazoa</taxon>
        <taxon>Ecdysozoa</taxon>
        <taxon>Arthropoda</taxon>
        <taxon>Chelicerata</taxon>
        <taxon>Arachnida</taxon>
        <taxon>Acari</taxon>
        <taxon>Parasitiformes</taxon>
        <taxon>Mesostigmata</taxon>
        <taxon>Gamasina</taxon>
        <taxon>Phytoseioidea</taxon>
        <taxon>Phytoseiidae</taxon>
        <taxon>Typhlodrominae</taxon>
        <taxon>Galendromus</taxon>
    </lineage>
</organism>
<evidence type="ECO:0000313" key="4">
    <source>
        <dbReference type="RefSeq" id="XP_003744756.1"/>
    </source>
</evidence>